<keyword evidence="2" id="KW-1185">Reference proteome</keyword>
<organism evidence="1 2">
    <name type="scientific">Rhizobium rhizoryzae</name>
    <dbReference type="NCBI Taxonomy" id="451876"/>
    <lineage>
        <taxon>Bacteria</taxon>
        <taxon>Pseudomonadati</taxon>
        <taxon>Pseudomonadota</taxon>
        <taxon>Alphaproteobacteria</taxon>
        <taxon>Hyphomicrobiales</taxon>
        <taxon>Rhizobiaceae</taxon>
        <taxon>Rhizobium/Agrobacterium group</taxon>
        <taxon>Rhizobium</taxon>
    </lineage>
</organism>
<dbReference type="Pfam" id="PF02452">
    <property type="entry name" value="PemK_toxin"/>
    <property type="match status" value="1"/>
</dbReference>
<dbReference type="AlphaFoldDB" id="A0A7W6PQE0"/>
<dbReference type="InterPro" id="IPR003477">
    <property type="entry name" value="PemK-like"/>
</dbReference>
<name>A0A7W6PQE0_9HYPH</name>
<dbReference type="InterPro" id="IPR011067">
    <property type="entry name" value="Plasmid_toxin/cell-grow_inhib"/>
</dbReference>
<dbReference type="EMBL" id="JACIEC010000001">
    <property type="protein sequence ID" value="MBB4141585.1"/>
    <property type="molecule type" value="Genomic_DNA"/>
</dbReference>
<protein>
    <submittedName>
        <fullName evidence="1">Uncharacterized protein YifN (PemK superfamily)</fullName>
    </submittedName>
</protein>
<dbReference type="RefSeq" id="WP_165135118.1">
    <property type="nucleotide sequence ID" value="NZ_CP049250.1"/>
</dbReference>
<dbReference type="GO" id="GO:0003677">
    <property type="term" value="F:DNA binding"/>
    <property type="evidence" value="ECO:0007669"/>
    <property type="project" value="InterPro"/>
</dbReference>
<reference evidence="1 2" key="1">
    <citation type="submission" date="2020-08" db="EMBL/GenBank/DDBJ databases">
        <title>Genomic Encyclopedia of Type Strains, Phase IV (KMG-IV): sequencing the most valuable type-strain genomes for metagenomic binning, comparative biology and taxonomic classification.</title>
        <authorList>
            <person name="Goeker M."/>
        </authorList>
    </citation>
    <scope>NUCLEOTIDE SEQUENCE [LARGE SCALE GENOMIC DNA]</scope>
    <source>
        <strain evidence="1 2">DSM 29514</strain>
    </source>
</reference>
<proteinExistence type="predicted"/>
<dbReference type="Gene3D" id="2.30.30.110">
    <property type="match status" value="1"/>
</dbReference>
<gene>
    <name evidence="1" type="ORF">GGQ72_000084</name>
</gene>
<comment type="caution">
    <text evidence="1">The sequence shown here is derived from an EMBL/GenBank/DDBJ whole genome shotgun (WGS) entry which is preliminary data.</text>
</comment>
<dbReference type="Proteomes" id="UP000519897">
    <property type="component" value="Unassembled WGS sequence"/>
</dbReference>
<accession>A0A7W6PQE0</accession>
<evidence type="ECO:0000313" key="2">
    <source>
        <dbReference type="Proteomes" id="UP000519897"/>
    </source>
</evidence>
<sequence>MTDIRIQIYLKNLLNIRFIHELQVINLALKFHPKLGSIVICDYRTGFMPPEMVKERLAIVVSPRLPNRADLCTVVPLSQTPPHKNIRYQCKVELPVDPPPPFNGQAKWAKADMLATVGLSRLTLPYTGRDAVTGRRKYLDIVIEPAEMEKVRAAMRNALDL</sequence>
<evidence type="ECO:0000313" key="1">
    <source>
        <dbReference type="EMBL" id="MBB4141585.1"/>
    </source>
</evidence>
<dbReference type="SUPFAM" id="SSF50118">
    <property type="entry name" value="Cell growth inhibitor/plasmid maintenance toxic component"/>
    <property type="match status" value="1"/>
</dbReference>